<sequence>MGDDIFVPIVVVAVTIGMITTPFLVLRAIAHLESEDSARARFARHFGRDEWVHVTAARVRLPAEEMGRIALQHGYVYAANRLSGLPLRRMTFARIVETPGVTQLPSRDEEAFYHQIFQSGKDRIRIEPDWLNRHTQPSDPPVARICTIAAQYGLVFSGARNRAMRAVDLIFTPMDSSPDLPLPNTYLGEIQQHWNDRRKSRITRRAAKS</sequence>
<protein>
    <submittedName>
        <fullName evidence="1">Uncharacterized protein</fullName>
    </submittedName>
</protein>
<dbReference type="Proteomes" id="UP000183263">
    <property type="component" value="Unassembled WGS sequence"/>
</dbReference>
<dbReference type="EMBL" id="FNDN01000018">
    <property type="protein sequence ID" value="SDJ19161.1"/>
    <property type="molecule type" value="Genomic_DNA"/>
</dbReference>
<evidence type="ECO:0000313" key="2">
    <source>
        <dbReference type="Proteomes" id="UP000183263"/>
    </source>
</evidence>
<evidence type="ECO:0000313" key="1">
    <source>
        <dbReference type="EMBL" id="SDJ19161.1"/>
    </source>
</evidence>
<gene>
    <name evidence="1" type="ORF">SAMN05444695_11871</name>
</gene>
<name>A0A1G8RQ84_9NOCA</name>
<dbReference type="RefSeq" id="WP_139183346.1">
    <property type="nucleotide sequence ID" value="NZ_CP048813.1"/>
</dbReference>
<proteinExistence type="predicted"/>
<keyword evidence="2" id="KW-1185">Reference proteome</keyword>
<reference evidence="1 2" key="1">
    <citation type="submission" date="2016-10" db="EMBL/GenBank/DDBJ databases">
        <authorList>
            <person name="de Groot N.N."/>
        </authorList>
    </citation>
    <scope>NUCLEOTIDE SEQUENCE [LARGE SCALE GENOMIC DNA]</scope>
    <source>
        <strain evidence="1 2">DSM 44892</strain>
    </source>
</reference>
<organism evidence="1 2">
    <name type="scientific">Rhodococcus triatomae</name>
    <dbReference type="NCBI Taxonomy" id="300028"/>
    <lineage>
        <taxon>Bacteria</taxon>
        <taxon>Bacillati</taxon>
        <taxon>Actinomycetota</taxon>
        <taxon>Actinomycetes</taxon>
        <taxon>Mycobacteriales</taxon>
        <taxon>Nocardiaceae</taxon>
        <taxon>Rhodococcus</taxon>
    </lineage>
</organism>
<accession>A0A1G8RQ84</accession>
<dbReference type="AlphaFoldDB" id="A0A1G8RQ84"/>